<evidence type="ECO:0000313" key="7">
    <source>
        <dbReference type="EMBL" id="RBP62577.1"/>
    </source>
</evidence>
<dbReference type="InterPro" id="IPR052364">
    <property type="entry name" value="Rubrerythrin"/>
</dbReference>
<dbReference type="PANTHER" id="PTHR43865">
    <property type="entry name" value="RUBRERYTHRIN-RELATED"/>
    <property type="match status" value="1"/>
</dbReference>
<dbReference type="Gene3D" id="1.20.1260.10">
    <property type="match status" value="1"/>
</dbReference>
<dbReference type="InterPro" id="IPR003251">
    <property type="entry name" value="Rr_diiron-bd_dom"/>
</dbReference>
<dbReference type="SUPFAM" id="SSF47240">
    <property type="entry name" value="Ferritin-like"/>
    <property type="match status" value="1"/>
</dbReference>
<protein>
    <submittedName>
        <fullName evidence="7">Rubrerythrin</fullName>
    </submittedName>
</protein>
<dbReference type="GO" id="GO:0046872">
    <property type="term" value="F:metal ion binding"/>
    <property type="evidence" value="ECO:0007669"/>
    <property type="project" value="UniProtKB-KW"/>
</dbReference>
<evidence type="ECO:0000256" key="2">
    <source>
        <dbReference type="ARBA" id="ARBA00022448"/>
    </source>
</evidence>
<evidence type="ECO:0000256" key="1">
    <source>
        <dbReference type="ARBA" id="ARBA00001965"/>
    </source>
</evidence>
<dbReference type="OrthoDB" id="9799749at2"/>
<evidence type="ECO:0000256" key="4">
    <source>
        <dbReference type="ARBA" id="ARBA00022982"/>
    </source>
</evidence>
<proteinExistence type="predicted"/>
<keyword evidence="3" id="KW-0479">Metal-binding</keyword>
<dbReference type="InterPro" id="IPR012347">
    <property type="entry name" value="Ferritin-like"/>
</dbReference>
<sequence length="194" mass="22244">MEKSLKGTKTAENLMKAFSGESQARNRYTFYAEKAQQEKQKDIYQVFDETAHNEKYHAERFFRILNQEFKGEQIAVFNAGYPVELGTTLENLEAAAAGEHEENSILYPTWAKEAKEEGFIQIADVFDLVAQVEVKHEQRFKEYAERVKNNEMYKQTGTVQWLCLECGHIHVGLEAPGVCPICQRPQGSFKLLQG</sequence>
<evidence type="ECO:0000313" key="8">
    <source>
        <dbReference type="Proteomes" id="UP000253490"/>
    </source>
</evidence>
<dbReference type="InterPro" id="IPR009040">
    <property type="entry name" value="Ferritin-like_diiron"/>
</dbReference>
<gene>
    <name evidence="7" type="ORF">DES36_1117</name>
</gene>
<dbReference type="Proteomes" id="UP000253490">
    <property type="component" value="Unassembled WGS sequence"/>
</dbReference>
<keyword evidence="4" id="KW-0249">Electron transport</keyword>
<keyword evidence="2" id="KW-0813">Transport</keyword>
<dbReference type="InterPro" id="IPR048574">
    <property type="entry name" value="RUBY_RBDX"/>
</dbReference>
<dbReference type="EMBL" id="QNRX01000011">
    <property type="protein sequence ID" value="RBP62577.1"/>
    <property type="molecule type" value="Genomic_DNA"/>
</dbReference>
<reference evidence="7 8" key="1">
    <citation type="submission" date="2018-06" db="EMBL/GenBank/DDBJ databases">
        <title>Genomic Encyclopedia of Type Strains, Phase IV (KMG-IV): sequencing the most valuable type-strain genomes for metagenomic binning, comparative biology and taxonomic classification.</title>
        <authorList>
            <person name="Goeker M."/>
        </authorList>
    </citation>
    <scope>NUCLEOTIDE SEQUENCE [LARGE SCALE GENOMIC DNA]</scope>
    <source>
        <strain evidence="7 8">DSM 22112</strain>
    </source>
</reference>
<feature type="domain" description="Ferritin-like diiron" evidence="6">
    <location>
        <begin position="4"/>
        <end position="151"/>
    </location>
</feature>
<evidence type="ECO:0000259" key="6">
    <source>
        <dbReference type="PROSITE" id="PS50905"/>
    </source>
</evidence>
<dbReference type="PANTHER" id="PTHR43865:SF1">
    <property type="entry name" value="RUBRERYTHRIN-RELATED"/>
    <property type="match status" value="1"/>
</dbReference>
<evidence type="ECO:0000256" key="5">
    <source>
        <dbReference type="ARBA" id="ARBA00023004"/>
    </source>
</evidence>
<dbReference type="GO" id="GO:0016491">
    <property type="term" value="F:oxidoreductase activity"/>
    <property type="evidence" value="ECO:0007669"/>
    <property type="project" value="InterPro"/>
</dbReference>
<organism evidence="7 8">
    <name type="scientific">Alkalibaculum bacchi</name>
    <dbReference type="NCBI Taxonomy" id="645887"/>
    <lineage>
        <taxon>Bacteria</taxon>
        <taxon>Bacillati</taxon>
        <taxon>Bacillota</taxon>
        <taxon>Clostridia</taxon>
        <taxon>Eubacteriales</taxon>
        <taxon>Eubacteriaceae</taxon>
        <taxon>Alkalibaculum</taxon>
    </lineage>
</organism>
<comment type="caution">
    <text evidence="7">The sequence shown here is derived from an EMBL/GenBank/DDBJ whole genome shotgun (WGS) entry which is preliminary data.</text>
</comment>
<dbReference type="SUPFAM" id="SSF57802">
    <property type="entry name" value="Rubredoxin-like"/>
    <property type="match status" value="1"/>
</dbReference>
<name>A0A366I5I9_9FIRM</name>
<evidence type="ECO:0000256" key="3">
    <source>
        <dbReference type="ARBA" id="ARBA00022723"/>
    </source>
</evidence>
<accession>A0A366I5I9</accession>
<dbReference type="AlphaFoldDB" id="A0A366I5I9"/>
<dbReference type="CDD" id="cd00729">
    <property type="entry name" value="rubredoxin_SM"/>
    <property type="match status" value="1"/>
</dbReference>
<dbReference type="Gene3D" id="2.20.28.10">
    <property type="match status" value="1"/>
</dbReference>
<comment type="cofactor">
    <cofactor evidence="1">
        <name>Fe(3+)</name>
        <dbReference type="ChEBI" id="CHEBI:29034"/>
    </cofactor>
</comment>
<dbReference type="Pfam" id="PF21349">
    <property type="entry name" value="RUBY_RBDX"/>
    <property type="match status" value="1"/>
</dbReference>
<dbReference type="CDD" id="cd01041">
    <property type="entry name" value="Rubrerythrin"/>
    <property type="match status" value="1"/>
</dbReference>
<keyword evidence="5" id="KW-0408">Iron</keyword>
<dbReference type="Pfam" id="PF02915">
    <property type="entry name" value="Rubrerythrin"/>
    <property type="match status" value="1"/>
</dbReference>
<dbReference type="RefSeq" id="WP_113920900.1">
    <property type="nucleotide sequence ID" value="NZ_QNRX01000011.1"/>
</dbReference>
<dbReference type="PROSITE" id="PS50905">
    <property type="entry name" value="FERRITIN_LIKE"/>
    <property type="match status" value="1"/>
</dbReference>
<dbReference type="NCBIfam" id="NF045767">
    <property type="entry name" value="RuberyRbr"/>
    <property type="match status" value="1"/>
</dbReference>
<keyword evidence="8" id="KW-1185">Reference proteome</keyword>
<dbReference type="InterPro" id="IPR009078">
    <property type="entry name" value="Ferritin-like_SF"/>
</dbReference>